<reference evidence="2" key="3">
    <citation type="submission" date="2021-05" db="UniProtKB">
        <authorList>
            <consortium name="EnsemblPlants"/>
        </authorList>
    </citation>
    <scope>IDENTIFICATION</scope>
    <source>
        <strain evidence="2">cv. B73</strain>
    </source>
</reference>
<feature type="region of interest" description="Disordered" evidence="1">
    <location>
        <begin position="1"/>
        <end position="47"/>
    </location>
</feature>
<sequence>MAAAAPVPGKVLPKSRVREGPSQITHSWQPRPQTVPPPRRSSIHGAPFHPWQSRSLLRYSAYSLPSTHLPGEDILFCIDADLKVHAKMKSAAVASSGSMSTASPQSVGADGAPVVGTRTVVAREPPTLRLTHPKPDKDGSPHIFDYFAVQTHDFLVPLWLPLDLAFARIDVCCNVG</sequence>
<dbReference type="InParanoid" id="A0A804R364"/>
<dbReference type="Gramene" id="Zm00001eb381080_T001">
    <property type="protein sequence ID" value="Zm00001eb381080_P001"/>
    <property type="gene ID" value="Zm00001eb381080"/>
</dbReference>
<organism evidence="2 3">
    <name type="scientific">Zea mays</name>
    <name type="common">Maize</name>
    <dbReference type="NCBI Taxonomy" id="4577"/>
    <lineage>
        <taxon>Eukaryota</taxon>
        <taxon>Viridiplantae</taxon>
        <taxon>Streptophyta</taxon>
        <taxon>Embryophyta</taxon>
        <taxon>Tracheophyta</taxon>
        <taxon>Spermatophyta</taxon>
        <taxon>Magnoliopsida</taxon>
        <taxon>Liliopsida</taxon>
        <taxon>Poales</taxon>
        <taxon>Poaceae</taxon>
        <taxon>PACMAD clade</taxon>
        <taxon>Panicoideae</taxon>
        <taxon>Andropogonodae</taxon>
        <taxon>Andropogoneae</taxon>
        <taxon>Tripsacinae</taxon>
        <taxon>Zea</taxon>
    </lineage>
</organism>
<accession>A0A804R364</accession>
<name>A0A804R364_MAIZE</name>
<dbReference type="Proteomes" id="UP000007305">
    <property type="component" value="Chromosome 9"/>
</dbReference>
<evidence type="ECO:0000256" key="1">
    <source>
        <dbReference type="SAM" id="MobiDB-lite"/>
    </source>
</evidence>
<proteinExistence type="predicted"/>
<dbReference type="AlphaFoldDB" id="A0A804R364"/>
<evidence type="ECO:0000313" key="2">
    <source>
        <dbReference type="EnsemblPlants" id="Zm00001eb381080_P001"/>
    </source>
</evidence>
<keyword evidence="3" id="KW-1185">Reference proteome</keyword>
<dbReference type="EnsemblPlants" id="Zm00001eb381080_T001">
    <property type="protein sequence ID" value="Zm00001eb381080_P001"/>
    <property type="gene ID" value="Zm00001eb381080"/>
</dbReference>
<evidence type="ECO:0000313" key="3">
    <source>
        <dbReference type="Proteomes" id="UP000007305"/>
    </source>
</evidence>
<reference evidence="2" key="2">
    <citation type="submission" date="2019-07" db="EMBL/GenBank/DDBJ databases">
        <authorList>
            <person name="Seetharam A."/>
            <person name="Woodhouse M."/>
            <person name="Cannon E."/>
        </authorList>
    </citation>
    <scope>NUCLEOTIDE SEQUENCE [LARGE SCALE GENOMIC DNA]</scope>
    <source>
        <strain evidence="2">cv. B73</strain>
    </source>
</reference>
<protein>
    <submittedName>
        <fullName evidence="2">Uncharacterized protein</fullName>
    </submittedName>
</protein>
<reference evidence="3" key="1">
    <citation type="journal article" date="2009" name="Science">
        <title>The B73 maize genome: complexity, diversity, and dynamics.</title>
        <authorList>
            <person name="Schnable P.S."/>
            <person name="Ware D."/>
            <person name="Fulton R.S."/>
            <person name="Stein J.C."/>
            <person name="Wei F."/>
            <person name="Pasternak S."/>
            <person name="Liang C."/>
            <person name="Zhang J."/>
            <person name="Fulton L."/>
            <person name="Graves T.A."/>
            <person name="Minx P."/>
            <person name="Reily A.D."/>
            <person name="Courtney L."/>
            <person name="Kruchowski S.S."/>
            <person name="Tomlinson C."/>
            <person name="Strong C."/>
            <person name="Delehaunty K."/>
            <person name="Fronick C."/>
            <person name="Courtney B."/>
            <person name="Rock S.M."/>
            <person name="Belter E."/>
            <person name="Du F."/>
            <person name="Kim K."/>
            <person name="Abbott R.M."/>
            <person name="Cotton M."/>
            <person name="Levy A."/>
            <person name="Marchetto P."/>
            <person name="Ochoa K."/>
            <person name="Jackson S.M."/>
            <person name="Gillam B."/>
            <person name="Chen W."/>
            <person name="Yan L."/>
            <person name="Higginbotham J."/>
            <person name="Cardenas M."/>
            <person name="Waligorski J."/>
            <person name="Applebaum E."/>
            <person name="Phelps L."/>
            <person name="Falcone J."/>
            <person name="Kanchi K."/>
            <person name="Thane T."/>
            <person name="Scimone A."/>
            <person name="Thane N."/>
            <person name="Henke J."/>
            <person name="Wang T."/>
            <person name="Ruppert J."/>
            <person name="Shah N."/>
            <person name="Rotter K."/>
            <person name="Hodges J."/>
            <person name="Ingenthron E."/>
            <person name="Cordes M."/>
            <person name="Kohlberg S."/>
            <person name="Sgro J."/>
            <person name="Delgado B."/>
            <person name="Mead K."/>
            <person name="Chinwalla A."/>
            <person name="Leonard S."/>
            <person name="Crouse K."/>
            <person name="Collura K."/>
            <person name="Kudrna D."/>
            <person name="Currie J."/>
            <person name="He R."/>
            <person name="Angelova A."/>
            <person name="Rajasekar S."/>
            <person name="Mueller T."/>
            <person name="Lomeli R."/>
            <person name="Scara G."/>
            <person name="Ko A."/>
            <person name="Delaney K."/>
            <person name="Wissotski M."/>
            <person name="Lopez G."/>
            <person name="Campos D."/>
            <person name="Braidotti M."/>
            <person name="Ashley E."/>
            <person name="Golser W."/>
            <person name="Kim H."/>
            <person name="Lee S."/>
            <person name="Lin J."/>
            <person name="Dujmic Z."/>
            <person name="Kim W."/>
            <person name="Talag J."/>
            <person name="Zuccolo A."/>
            <person name="Fan C."/>
            <person name="Sebastian A."/>
            <person name="Kramer M."/>
            <person name="Spiegel L."/>
            <person name="Nascimento L."/>
            <person name="Zutavern T."/>
            <person name="Miller B."/>
            <person name="Ambroise C."/>
            <person name="Muller S."/>
            <person name="Spooner W."/>
            <person name="Narechania A."/>
            <person name="Ren L."/>
            <person name="Wei S."/>
            <person name="Kumari S."/>
            <person name="Faga B."/>
            <person name="Levy M.J."/>
            <person name="McMahan L."/>
            <person name="Van Buren P."/>
            <person name="Vaughn M.W."/>
            <person name="Ying K."/>
            <person name="Yeh C.-T."/>
            <person name="Emrich S.J."/>
            <person name="Jia Y."/>
            <person name="Kalyanaraman A."/>
            <person name="Hsia A.-P."/>
            <person name="Barbazuk W.B."/>
            <person name="Baucom R.S."/>
            <person name="Brutnell T.P."/>
            <person name="Carpita N.C."/>
            <person name="Chaparro C."/>
            <person name="Chia J.-M."/>
            <person name="Deragon J.-M."/>
            <person name="Estill J.C."/>
            <person name="Fu Y."/>
            <person name="Jeddeloh J.A."/>
            <person name="Han Y."/>
            <person name="Lee H."/>
            <person name="Li P."/>
            <person name="Lisch D.R."/>
            <person name="Liu S."/>
            <person name="Liu Z."/>
            <person name="Nagel D.H."/>
            <person name="McCann M.C."/>
            <person name="SanMiguel P."/>
            <person name="Myers A.M."/>
            <person name="Nettleton D."/>
            <person name="Nguyen J."/>
            <person name="Penning B.W."/>
            <person name="Ponnala L."/>
            <person name="Schneider K.L."/>
            <person name="Schwartz D.C."/>
            <person name="Sharma A."/>
            <person name="Soderlund C."/>
            <person name="Springer N.M."/>
            <person name="Sun Q."/>
            <person name="Wang H."/>
            <person name="Waterman M."/>
            <person name="Westerman R."/>
            <person name="Wolfgruber T.K."/>
            <person name="Yang L."/>
            <person name="Yu Y."/>
            <person name="Zhang L."/>
            <person name="Zhou S."/>
            <person name="Zhu Q."/>
            <person name="Bennetzen J.L."/>
            <person name="Dawe R.K."/>
            <person name="Jiang J."/>
            <person name="Jiang N."/>
            <person name="Presting G.G."/>
            <person name="Wessler S.R."/>
            <person name="Aluru S."/>
            <person name="Martienssen R.A."/>
            <person name="Clifton S.W."/>
            <person name="McCombie W.R."/>
            <person name="Wing R.A."/>
            <person name="Wilson R.K."/>
        </authorList>
    </citation>
    <scope>NUCLEOTIDE SEQUENCE [LARGE SCALE GENOMIC DNA]</scope>
    <source>
        <strain evidence="3">cv. B73</strain>
    </source>
</reference>